<evidence type="ECO:0000256" key="1">
    <source>
        <dbReference type="SAM" id="SignalP"/>
    </source>
</evidence>
<protein>
    <submittedName>
        <fullName evidence="2">Uncharacterized protein</fullName>
    </submittedName>
</protein>
<reference evidence="2 3" key="1">
    <citation type="submission" date="2019-07" db="EMBL/GenBank/DDBJ databases">
        <title>Lentzea xizangensis sp. nov., isolated from Qinghai-Tibetan Plateau Soils.</title>
        <authorList>
            <person name="Huang J."/>
        </authorList>
    </citation>
    <scope>NUCLEOTIDE SEQUENCE [LARGE SCALE GENOMIC DNA]</scope>
    <source>
        <strain evidence="2 3">FXJ1.1311</strain>
    </source>
</reference>
<feature type="chain" id="PRO_5039203961" evidence="1">
    <location>
        <begin position="26"/>
        <end position="296"/>
    </location>
</feature>
<sequence>MSRLQHMRLLLLALAIALSASTALSGEVTFEAAADPVWGKAECPAAGERPRSGGIPASFEAAWVLRCREEIRDIPGNGRWRVTVVERADTTAKALLRELRKPTEQPVAGMGCGPGFAPVPHFALVDRDGGVLVPTVPADWCDGGPADGVLPALESLPFRALSERLDEQMFSEATKFGCEDELADEFLTPRAPGPAETVWLRPAHLRVCEYVATSDGRGRFVSGRAVGRADDDRLADALENAGPALDCTARHTRFAVITSAEQRWTMTAELDGCRRVLRPSELLGQLDEAAVAMLAR</sequence>
<proteinExistence type="predicted"/>
<evidence type="ECO:0000313" key="3">
    <source>
        <dbReference type="Proteomes" id="UP000316639"/>
    </source>
</evidence>
<name>A0A563F190_9PSEU</name>
<comment type="caution">
    <text evidence="2">The sequence shown here is derived from an EMBL/GenBank/DDBJ whole genome shotgun (WGS) entry which is preliminary data.</text>
</comment>
<feature type="signal peptide" evidence="1">
    <location>
        <begin position="1"/>
        <end position="25"/>
    </location>
</feature>
<dbReference type="AlphaFoldDB" id="A0A563F190"/>
<dbReference type="EMBL" id="VOBR01000002">
    <property type="protein sequence ID" value="TWP53745.1"/>
    <property type="molecule type" value="Genomic_DNA"/>
</dbReference>
<dbReference type="RefSeq" id="WP_146349341.1">
    <property type="nucleotide sequence ID" value="NZ_VOBR01000002.1"/>
</dbReference>
<dbReference type="OrthoDB" id="3295547at2"/>
<keyword evidence="1" id="KW-0732">Signal</keyword>
<dbReference type="Proteomes" id="UP000316639">
    <property type="component" value="Unassembled WGS sequence"/>
</dbReference>
<gene>
    <name evidence="2" type="ORF">FKR81_03025</name>
</gene>
<organism evidence="2 3">
    <name type="scientific">Lentzea tibetensis</name>
    <dbReference type="NCBI Taxonomy" id="2591470"/>
    <lineage>
        <taxon>Bacteria</taxon>
        <taxon>Bacillati</taxon>
        <taxon>Actinomycetota</taxon>
        <taxon>Actinomycetes</taxon>
        <taxon>Pseudonocardiales</taxon>
        <taxon>Pseudonocardiaceae</taxon>
        <taxon>Lentzea</taxon>
    </lineage>
</organism>
<keyword evidence="3" id="KW-1185">Reference proteome</keyword>
<accession>A0A563F190</accession>
<evidence type="ECO:0000313" key="2">
    <source>
        <dbReference type="EMBL" id="TWP53745.1"/>
    </source>
</evidence>